<evidence type="ECO:0000256" key="16">
    <source>
        <dbReference type="SAM" id="MobiDB-lite"/>
    </source>
</evidence>
<evidence type="ECO:0000313" key="19">
    <source>
        <dbReference type="Proteomes" id="UP000030748"/>
    </source>
</evidence>
<dbReference type="NCBIfam" id="NF006873">
    <property type="entry name" value="PRK09369.1"/>
    <property type="match status" value="1"/>
</dbReference>
<accession>A0A022RY91</accession>
<keyword evidence="6" id="KW-0133">Cell shape</keyword>
<gene>
    <name evidence="18" type="ORF">MIMGU_mgv1a018914mg</name>
</gene>
<dbReference type="GO" id="GO:0051301">
    <property type="term" value="P:cell division"/>
    <property type="evidence" value="ECO:0007669"/>
    <property type="project" value="UniProtKB-KW"/>
</dbReference>
<evidence type="ECO:0000256" key="10">
    <source>
        <dbReference type="ARBA" id="ARBA00038367"/>
    </source>
</evidence>
<evidence type="ECO:0000256" key="5">
    <source>
        <dbReference type="ARBA" id="ARBA00022679"/>
    </source>
</evidence>
<dbReference type="SUPFAM" id="SSF55205">
    <property type="entry name" value="EPT/RTPC-like"/>
    <property type="match status" value="1"/>
</dbReference>
<dbReference type="InterPro" id="IPR013792">
    <property type="entry name" value="RNA3'P_cycl/enolpyr_Trfase_a/b"/>
</dbReference>
<evidence type="ECO:0000259" key="17">
    <source>
        <dbReference type="Pfam" id="PF00275"/>
    </source>
</evidence>
<evidence type="ECO:0000313" key="18">
    <source>
        <dbReference type="EMBL" id="EYU45019.1"/>
    </source>
</evidence>
<dbReference type="Proteomes" id="UP000030748">
    <property type="component" value="Unassembled WGS sequence"/>
</dbReference>
<organism evidence="18 19">
    <name type="scientific">Erythranthe guttata</name>
    <name type="common">Yellow monkey flower</name>
    <name type="synonym">Mimulus guttatus</name>
    <dbReference type="NCBI Taxonomy" id="4155"/>
    <lineage>
        <taxon>Eukaryota</taxon>
        <taxon>Viridiplantae</taxon>
        <taxon>Streptophyta</taxon>
        <taxon>Embryophyta</taxon>
        <taxon>Tracheophyta</taxon>
        <taxon>Spermatophyta</taxon>
        <taxon>Magnoliopsida</taxon>
        <taxon>eudicotyledons</taxon>
        <taxon>Gunneridae</taxon>
        <taxon>Pentapetalae</taxon>
        <taxon>asterids</taxon>
        <taxon>lamiids</taxon>
        <taxon>Lamiales</taxon>
        <taxon>Phrymaceae</taxon>
        <taxon>Erythranthe</taxon>
    </lineage>
</organism>
<comment type="similarity">
    <text evidence="10">Belongs to the EPSP synthase family. MurA subfamily.</text>
</comment>
<keyword evidence="4" id="KW-0132">Cell division</keyword>
<keyword evidence="3" id="KW-0963">Cytoplasm</keyword>
<evidence type="ECO:0000256" key="6">
    <source>
        <dbReference type="ARBA" id="ARBA00022960"/>
    </source>
</evidence>
<evidence type="ECO:0000256" key="12">
    <source>
        <dbReference type="ARBA" id="ARBA00039754"/>
    </source>
</evidence>
<evidence type="ECO:0000256" key="3">
    <source>
        <dbReference type="ARBA" id="ARBA00022490"/>
    </source>
</evidence>
<dbReference type="InterPro" id="IPR050068">
    <property type="entry name" value="MurA_subfamily"/>
</dbReference>
<dbReference type="GO" id="GO:0071555">
    <property type="term" value="P:cell wall organization"/>
    <property type="evidence" value="ECO:0007669"/>
    <property type="project" value="UniProtKB-KW"/>
</dbReference>
<dbReference type="Gene3D" id="3.65.10.10">
    <property type="entry name" value="Enolpyruvate transferase domain"/>
    <property type="match status" value="2"/>
</dbReference>
<dbReference type="InterPro" id="IPR005750">
    <property type="entry name" value="UDP_GlcNAc_COvinyl_MurA"/>
</dbReference>
<evidence type="ECO:0000256" key="9">
    <source>
        <dbReference type="ARBA" id="ARBA00023316"/>
    </source>
</evidence>
<evidence type="ECO:0000256" key="8">
    <source>
        <dbReference type="ARBA" id="ARBA00023306"/>
    </source>
</evidence>
<dbReference type="GO" id="GO:0005737">
    <property type="term" value="C:cytoplasm"/>
    <property type="evidence" value="ECO:0007669"/>
    <property type="project" value="UniProtKB-SubCell"/>
</dbReference>
<feature type="region of interest" description="Disordered" evidence="16">
    <location>
        <begin position="70"/>
        <end position="90"/>
    </location>
</feature>
<comment type="catalytic activity">
    <reaction evidence="15">
        <text>phosphoenolpyruvate + UDP-N-acetyl-alpha-D-glucosamine = UDP-N-acetyl-3-O-(1-carboxyvinyl)-alpha-D-glucosamine + phosphate</text>
        <dbReference type="Rhea" id="RHEA:18681"/>
        <dbReference type="ChEBI" id="CHEBI:43474"/>
        <dbReference type="ChEBI" id="CHEBI:57705"/>
        <dbReference type="ChEBI" id="CHEBI:58702"/>
        <dbReference type="ChEBI" id="CHEBI:68483"/>
        <dbReference type="EC" id="2.5.1.7"/>
    </reaction>
</comment>
<dbReference type="NCBIfam" id="TIGR01072">
    <property type="entry name" value="murA"/>
    <property type="match status" value="1"/>
</dbReference>
<dbReference type="Pfam" id="PF00275">
    <property type="entry name" value="EPSP_synthase"/>
    <property type="match status" value="1"/>
</dbReference>
<keyword evidence="19" id="KW-1185">Reference proteome</keyword>
<evidence type="ECO:0000256" key="13">
    <source>
        <dbReference type="ARBA" id="ARBA00042443"/>
    </source>
</evidence>
<sequence>MIRATRVRTPVAAFLVINSSKIRVDPTGPRAGPSGPGLRVHPPGRPGGSRVQEVGTRNRPILGRVRVRVHGQRAGSGAGRGSQWKPPPLPADPDPKLMITGGAKLSGHVPISGSKNSALSVLAATLCCSGSSKLTNVPNLSDTRTMASILGSLGAQIEFSGNDVIVNSDRVGSVEPDAALVGDIRGGFFVVGPLLGRFGEAVVALPGGCDIGARPVDIYIRGLRALGAVVEVRENKVVAHAANGKGLVGGKFRLDYPSVGATETLMMAACLAEGKTLLSNVAREPEIYDLACFLMKSGAQVEGVGSDKICIYGNNRLHGTEYGLMPDRIETGTFILAAAITRSSISLSPVFPNWLSSLIDKLLYAGCKITHNHDTLELSSSKEELRGFDIRTLPYPGFPTDLQPQTMALLSTCNGLSIVQESVFENRMTHVKELEKLGAKIQVCGSTALIYGLEKGNKLSGTRVVAADLRGGVSLVLAGLAAEGITEVNGLSHIDRGYENLETKLRLLGARVERLDFV</sequence>
<protein>
    <recommendedName>
        <fullName evidence="12">UDP-N-acetylglucosamine 1-carboxyvinyltransferase</fullName>
        <ecNumber evidence="11">2.5.1.7</ecNumber>
    </recommendedName>
    <alternativeName>
        <fullName evidence="13">Enoylpyruvate transferase</fullName>
    </alternativeName>
    <alternativeName>
        <fullName evidence="14">UDP-N-acetylglucosamine enolpyruvyl transferase</fullName>
    </alternativeName>
</protein>
<evidence type="ECO:0000256" key="7">
    <source>
        <dbReference type="ARBA" id="ARBA00022984"/>
    </source>
</evidence>
<evidence type="ECO:0000256" key="4">
    <source>
        <dbReference type="ARBA" id="ARBA00022618"/>
    </source>
</evidence>
<dbReference type="AlphaFoldDB" id="A0A022RY91"/>
<evidence type="ECO:0000256" key="15">
    <source>
        <dbReference type="ARBA" id="ARBA00047527"/>
    </source>
</evidence>
<dbReference type="CDD" id="cd01555">
    <property type="entry name" value="UdpNAET"/>
    <property type="match status" value="1"/>
</dbReference>
<keyword evidence="5" id="KW-0808">Transferase</keyword>
<dbReference type="PANTHER" id="PTHR43783:SF1">
    <property type="entry name" value="UDP-N-ACETYLGLUCOSAMINE 1-CARBOXYVINYLTRANSFERASE"/>
    <property type="match status" value="1"/>
</dbReference>
<dbReference type="eggNOG" id="ENOG502QV7D">
    <property type="taxonomic scope" value="Eukaryota"/>
</dbReference>
<keyword evidence="8" id="KW-0131">Cell cycle</keyword>
<evidence type="ECO:0000256" key="14">
    <source>
        <dbReference type="ARBA" id="ARBA00042842"/>
    </source>
</evidence>
<dbReference type="GO" id="GO:0019277">
    <property type="term" value="P:UDP-N-acetylgalactosamine biosynthetic process"/>
    <property type="evidence" value="ECO:0007669"/>
    <property type="project" value="InterPro"/>
</dbReference>
<comment type="subcellular location">
    <subcellularLocation>
        <location evidence="1">Cytoplasm</location>
    </subcellularLocation>
</comment>
<dbReference type="InterPro" id="IPR001986">
    <property type="entry name" value="Enolpyruvate_Tfrase_dom"/>
</dbReference>
<comment type="pathway">
    <text evidence="2">Cell wall biogenesis; peptidoglycan biosynthesis.</text>
</comment>
<dbReference type="EMBL" id="KI630206">
    <property type="protein sequence ID" value="EYU45019.1"/>
    <property type="molecule type" value="Genomic_DNA"/>
</dbReference>
<reference evidence="18 19" key="1">
    <citation type="journal article" date="2013" name="Proc. Natl. Acad. Sci. U.S.A.">
        <title>Fine-scale variation in meiotic recombination in Mimulus inferred from population shotgun sequencing.</title>
        <authorList>
            <person name="Hellsten U."/>
            <person name="Wright K.M."/>
            <person name="Jenkins J."/>
            <person name="Shu S."/>
            <person name="Yuan Y."/>
            <person name="Wessler S.R."/>
            <person name="Schmutz J."/>
            <person name="Willis J.H."/>
            <person name="Rokhsar D.S."/>
        </authorList>
    </citation>
    <scope>NUCLEOTIDE SEQUENCE [LARGE SCALE GENOMIC DNA]</scope>
    <source>
        <strain evidence="19">cv. DUN x IM62</strain>
    </source>
</reference>
<evidence type="ECO:0000256" key="11">
    <source>
        <dbReference type="ARBA" id="ARBA00039108"/>
    </source>
</evidence>
<feature type="region of interest" description="Disordered" evidence="16">
    <location>
        <begin position="25"/>
        <end position="53"/>
    </location>
</feature>
<dbReference type="GO" id="GO:0008360">
    <property type="term" value="P:regulation of cell shape"/>
    <property type="evidence" value="ECO:0007669"/>
    <property type="project" value="UniProtKB-KW"/>
</dbReference>
<dbReference type="PANTHER" id="PTHR43783">
    <property type="entry name" value="UDP-N-ACETYLGLUCOSAMINE 1-CARBOXYVINYLTRANSFERASE"/>
    <property type="match status" value="1"/>
</dbReference>
<keyword evidence="9" id="KW-0961">Cell wall biogenesis/degradation</keyword>
<dbReference type="EC" id="2.5.1.7" evidence="11"/>
<dbReference type="STRING" id="4155.A0A022RY91"/>
<dbReference type="HAMAP" id="MF_00111">
    <property type="entry name" value="MurA"/>
    <property type="match status" value="1"/>
</dbReference>
<name>A0A022RY91_ERYGU</name>
<feature type="domain" description="Enolpyruvate transferase" evidence="17">
    <location>
        <begin position="100"/>
        <end position="505"/>
    </location>
</feature>
<evidence type="ECO:0000256" key="1">
    <source>
        <dbReference type="ARBA" id="ARBA00004496"/>
    </source>
</evidence>
<evidence type="ECO:0000256" key="2">
    <source>
        <dbReference type="ARBA" id="ARBA00004752"/>
    </source>
</evidence>
<keyword evidence="7" id="KW-0573">Peptidoglycan synthesis</keyword>
<dbReference type="InterPro" id="IPR036968">
    <property type="entry name" value="Enolpyruvate_Tfrase_sf"/>
</dbReference>
<proteinExistence type="inferred from homology"/>
<dbReference type="GO" id="GO:0008760">
    <property type="term" value="F:UDP-N-acetylglucosamine 1-carboxyvinyltransferase activity"/>
    <property type="evidence" value="ECO:0000318"/>
    <property type="project" value="GO_Central"/>
</dbReference>